<evidence type="ECO:0000313" key="2">
    <source>
        <dbReference type="EMBL" id="GAV78664.1"/>
    </source>
</evidence>
<comment type="similarity">
    <text evidence="1">Belongs to the ARG7 family.</text>
</comment>
<dbReference type="FunCoup" id="A0A1Q3CEL5">
    <property type="interactions" value="841"/>
</dbReference>
<proteinExistence type="inferred from homology"/>
<dbReference type="Pfam" id="PF02519">
    <property type="entry name" value="Auxin_inducible"/>
    <property type="match status" value="1"/>
</dbReference>
<dbReference type="Proteomes" id="UP000187406">
    <property type="component" value="Unassembled WGS sequence"/>
</dbReference>
<sequence>MRKIRGFKIGKRLLRFWKNRKLSGYQPLSPITTSRQSMPRPICKLIKWGRSLTARAKSLYRSSSKTRWGYLRVGQDPIMEEAVPPKGQLAVYVGQKDGDFHRVLVPVIYFNHPLFGELLRNVEEEYGYSHQGGITIPCRFSEFERVQTRIAAAGSRSTRKLTCKPHQ</sequence>
<comment type="caution">
    <text evidence="2">The sequence shown here is derived from an EMBL/GenBank/DDBJ whole genome shotgun (WGS) entry which is preliminary data.</text>
</comment>
<evidence type="ECO:0000313" key="3">
    <source>
        <dbReference type="Proteomes" id="UP000187406"/>
    </source>
</evidence>
<accession>A0A1Q3CEL5</accession>
<dbReference type="PANTHER" id="PTHR31374">
    <property type="entry name" value="AUXIN-INDUCED PROTEIN-LIKE-RELATED"/>
    <property type="match status" value="1"/>
</dbReference>
<gene>
    <name evidence="2" type="ORF">CFOL_v3_22129</name>
</gene>
<keyword evidence="3" id="KW-1185">Reference proteome</keyword>
<dbReference type="OrthoDB" id="1026046at2759"/>
<dbReference type="GO" id="GO:0009733">
    <property type="term" value="P:response to auxin"/>
    <property type="evidence" value="ECO:0007669"/>
    <property type="project" value="InterPro"/>
</dbReference>
<dbReference type="STRING" id="3775.A0A1Q3CEL5"/>
<organism evidence="2 3">
    <name type="scientific">Cephalotus follicularis</name>
    <name type="common">Albany pitcher plant</name>
    <dbReference type="NCBI Taxonomy" id="3775"/>
    <lineage>
        <taxon>Eukaryota</taxon>
        <taxon>Viridiplantae</taxon>
        <taxon>Streptophyta</taxon>
        <taxon>Embryophyta</taxon>
        <taxon>Tracheophyta</taxon>
        <taxon>Spermatophyta</taxon>
        <taxon>Magnoliopsida</taxon>
        <taxon>eudicotyledons</taxon>
        <taxon>Gunneridae</taxon>
        <taxon>Pentapetalae</taxon>
        <taxon>rosids</taxon>
        <taxon>fabids</taxon>
        <taxon>Oxalidales</taxon>
        <taxon>Cephalotaceae</taxon>
        <taxon>Cephalotus</taxon>
    </lineage>
</organism>
<dbReference type="PANTHER" id="PTHR31374:SF388">
    <property type="entry name" value="AUXIN-RESPONSIVE PROTEIN SAUR36"/>
    <property type="match status" value="1"/>
</dbReference>
<protein>
    <submittedName>
        <fullName evidence="2">Auxin_inducible domain-containing protein</fullName>
    </submittedName>
</protein>
<evidence type="ECO:0000256" key="1">
    <source>
        <dbReference type="ARBA" id="ARBA00006974"/>
    </source>
</evidence>
<reference evidence="3" key="1">
    <citation type="submission" date="2016-04" db="EMBL/GenBank/DDBJ databases">
        <title>Cephalotus genome sequencing.</title>
        <authorList>
            <person name="Fukushima K."/>
            <person name="Hasebe M."/>
            <person name="Fang X."/>
        </authorList>
    </citation>
    <scope>NUCLEOTIDE SEQUENCE [LARGE SCALE GENOMIC DNA]</scope>
    <source>
        <strain evidence="3">cv. St1</strain>
    </source>
</reference>
<dbReference type="InterPro" id="IPR003676">
    <property type="entry name" value="SAUR_fam"/>
</dbReference>
<dbReference type="AlphaFoldDB" id="A0A1Q3CEL5"/>
<name>A0A1Q3CEL5_CEPFO</name>
<dbReference type="EMBL" id="BDDD01001842">
    <property type="protein sequence ID" value="GAV78664.1"/>
    <property type="molecule type" value="Genomic_DNA"/>
</dbReference>
<dbReference type="InParanoid" id="A0A1Q3CEL5"/>